<keyword evidence="4" id="KW-1185">Reference proteome</keyword>
<dbReference type="PANTHER" id="PTHR30535">
    <property type="entry name" value="VITAMIN B12-BINDING PROTEIN"/>
    <property type="match status" value="1"/>
</dbReference>
<dbReference type="EMBL" id="SMAF01000006">
    <property type="protein sequence ID" value="TCS99298.1"/>
    <property type="molecule type" value="Genomic_DNA"/>
</dbReference>
<protein>
    <submittedName>
        <fullName evidence="3">Iron complex transport system substrate-binding protein</fullName>
    </submittedName>
</protein>
<proteinExistence type="predicted"/>
<keyword evidence="1" id="KW-0732">Signal</keyword>
<evidence type="ECO:0000313" key="3">
    <source>
        <dbReference type="EMBL" id="TCS99298.1"/>
    </source>
</evidence>
<dbReference type="PANTHER" id="PTHR30535:SF34">
    <property type="entry name" value="MOLYBDATE-BINDING PROTEIN MOLA"/>
    <property type="match status" value="1"/>
</dbReference>
<feature type="signal peptide" evidence="1">
    <location>
        <begin position="1"/>
        <end position="24"/>
    </location>
</feature>
<evidence type="ECO:0000256" key="1">
    <source>
        <dbReference type="SAM" id="SignalP"/>
    </source>
</evidence>
<dbReference type="InterPro" id="IPR002491">
    <property type="entry name" value="ABC_transptr_periplasmic_BD"/>
</dbReference>
<reference evidence="3 4" key="1">
    <citation type="submission" date="2019-03" db="EMBL/GenBank/DDBJ databases">
        <title>Genomic Encyclopedia of Type Strains, Phase IV (KMG-IV): sequencing the most valuable type-strain genomes for metagenomic binning, comparative biology and taxonomic classification.</title>
        <authorList>
            <person name="Goeker M."/>
        </authorList>
    </citation>
    <scope>NUCLEOTIDE SEQUENCE [LARGE SCALE GENOMIC DNA]</scope>
    <source>
        <strain evidence="3 4">DSM 21944</strain>
    </source>
</reference>
<evidence type="ECO:0000313" key="4">
    <source>
        <dbReference type="Proteomes" id="UP000294599"/>
    </source>
</evidence>
<comment type="caution">
    <text evidence="3">The sequence shown here is derived from an EMBL/GenBank/DDBJ whole genome shotgun (WGS) entry which is preliminary data.</text>
</comment>
<dbReference type="Proteomes" id="UP000294599">
    <property type="component" value="Unassembled WGS sequence"/>
</dbReference>
<gene>
    <name evidence="3" type="ORF">EDC25_106137</name>
</gene>
<dbReference type="RefSeq" id="WP_123521941.1">
    <property type="nucleotide sequence ID" value="NZ_JBHLWF010000031.1"/>
</dbReference>
<organism evidence="3 4">
    <name type="scientific">Pseudofulvimonas gallinarii</name>
    <dbReference type="NCBI Taxonomy" id="634155"/>
    <lineage>
        <taxon>Bacteria</taxon>
        <taxon>Pseudomonadati</taxon>
        <taxon>Pseudomonadota</taxon>
        <taxon>Gammaproteobacteria</taxon>
        <taxon>Lysobacterales</taxon>
        <taxon>Rhodanobacteraceae</taxon>
        <taxon>Pseudofulvimonas</taxon>
    </lineage>
</organism>
<accession>A0A4S3KZV4</accession>
<dbReference type="Gene3D" id="1.20.58.2180">
    <property type="match status" value="1"/>
</dbReference>
<evidence type="ECO:0000259" key="2">
    <source>
        <dbReference type="PROSITE" id="PS50983"/>
    </source>
</evidence>
<dbReference type="InterPro" id="IPR050902">
    <property type="entry name" value="ABC_Transporter_SBP"/>
</dbReference>
<feature type="domain" description="Fe/B12 periplasmic-binding" evidence="2">
    <location>
        <begin position="44"/>
        <end position="310"/>
    </location>
</feature>
<dbReference type="OrthoDB" id="9775594at2"/>
<name>A0A4S3KZV4_9GAMM</name>
<dbReference type="PROSITE" id="PS50983">
    <property type="entry name" value="FE_B12_PBP"/>
    <property type="match status" value="1"/>
</dbReference>
<feature type="chain" id="PRO_5030100341" evidence="1">
    <location>
        <begin position="25"/>
        <end position="349"/>
    </location>
</feature>
<dbReference type="AlphaFoldDB" id="A0A4S3KZV4"/>
<dbReference type="Gene3D" id="3.40.50.1980">
    <property type="entry name" value="Nitrogenase molybdenum iron protein domain"/>
    <property type="match status" value="2"/>
</dbReference>
<sequence>MNRRSFLSLLALATLCSRSSRSLAREGGVAARFGELPPAGRVSRVFAAGSPAAVLACVLAPGKLLGWPMRMDAAARALLPAPAADLPFLGRLSGRGSTVGTETLLSLRPDLVLDAGSVNPLHLSGAERVWQQTGLPYVLVDGRLEDHPAQLREVGRLIGAAGRGRELAGLAAHILDRVRAEASANRDEAPPRVYYARGRDGLETGLAGSINMEAIEFAGASNVAAEAGSGGLTQVSMEQILAWNPDVLLTQDAGFARRVRGDRLWRSVRAVRNGRIHVAPILPFGWLDGPPGVNRLVGLPWLLPRLYPHRYPGSDRGRLDRFTAETFERFYGKALPAALVAAAADGEAG</sequence>
<dbReference type="SUPFAM" id="SSF53807">
    <property type="entry name" value="Helical backbone' metal receptor"/>
    <property type="match status" value="1"/>
</dbReference>
<dbReference type="GO" id="GO:0071281">
    <property type="term" value="P:cellular response to iron ion"/>
    <property type="evidence" value="ECO:0007669"/>
    <property type="project" value="TreeGrafter"/>
</dbReference>
<dbReference type="Pfam" id="PF01497">
    <property type="entry name" value="Peripla_BP_2"/>
    <property type="match status" value="1"/>
</dbReference>